<comment type="similarity">
    <text evidence="3">Belongs to the ETT1 family.</text>
</comment>
<evidence type="ECO:0000256" key="6">
    <source>
        <dbReference type="ARBA" id="ARBA00023015"/>
    </source>
</evidence>
<keyword evidence="6" id="KW-0805">Transcription regulation</keyword>
<dbReference type="STRING" id="669874.A0A1E4TVU4"/>
<keyword evidence="12" id="KW-1185">Reference proteome</keyword>
<feature type="region of interest" description="Disordered" evidence="10">
    <location>
        <begin position="1"/>
        <end position="26"/>
    </location>
</feature>
<evidence type="ECO:0000313" key="11">
    <source>
        <dbReference type="EMBL" id="ODV95854.1"/>
    </source>
</evidence>
<dbReference type="GO" id="GO:2000640">
    <property type="term" value="P:positive regulation of SREBP signaling pathway"/>
    <property type="evidence" value="ECO:0007669"/>
    <property type="project" value="TreeGrafter"/>
</dbReference>
<keyword evidence="5" id="KW-0810">Translation regulation</keyword>
<dbReference type="InterPro" id="IPR024318">
    <property type="entry name" value="Nro1/ETT1"/>
</dbReference>
<comment type="function">
    <text evidence="1">Required for correct translation termination and probably involved in regulation of hypoxic gene expression.</text>
</comment>
<reference evidence="12" key="1">
    <citation type="submission" date="2016-05" db="EMBL/GenBank/DDBJ databases">
        <title>Comparative genomics of biotechnologically important yeasts.</title>
        <authorList>
            <consortium name="DOE Joint Genome Institute"/>
            <person name="Riley R."/>
            <person name="Haridas S."/>
            <person name="Wolfe K.H."/>
            <person name="Lopes M.R."/>
            <person name="Hittinger C.T."/>
            <person name="Goker M."/>
            <person name="Salamov A."/>
            <person name="Wisecaver J."/>
            <person name="Long T.M."/>
            <person name="Aerts A.L."/>
            <person name="Barry K."/>
            <person name="Choi C."/>
            <person name="Clum A."/>
            <person name="Coughlan A.Y."/>
            <person name="Deshpande S."/>
            <person name="Douglass A.P."/>
            <person name="Hanson S.J."/>
            <person name="Klenk H.-P."/>
            <person name="Labutti K."/>
            <person name="Lapidus A."/>
            <person name="Lindquist E."/>
            <person name="Lipzen A."/>
            <person name="Meier-Kolthoff J.P."/>
            <person name="Ohm R.A."/>
            <person name="Otillar R.P."/>
            <person name="Pangilinan J."/>
            <person name="Peng Y."/>
            <person name="Rokas A."/>
            <person name="Rosa C.A."/>
            <person name="Scheuner C."/>
            <person name="Sibirny A.A."/>
            <person name="Slot J.C."/>
            <person name="Stielow J.B."/>
            <person name="Sun H."/>
            <person name="Kurtzman C.P."/>
            <person name="Blackwell M."/>
            <person name="Grigoriev I.V."/>
            <person name="Jeffries T.W."/>
        </authorList>
    </citation>
    <scope>NUCLEOTIDE SEQUENCE [LARGE SCALE GENOMIC DNA]</scope>
    <source>
        <strain evidence="12">NRRL Y-2460</strain>
    </source>
</reference>
<dbReference type="Pfam" id="PF12753">
    <property type="entry name" value="Nro1"/>
    <property type="match status" value="1"/>
</dbReference>
<evidence type="ECO:0000256" key="4">
    <source>
        <dbReference type="ARBA" id="ARBA00017359"/>
    </source>
</evidence>
<dbReference type="EMBL" id="KV454013">
    <property type="protein sequence ID" value="ODV95854.1"/>
    <property type="molecule type" value="Genomic_DNA"/>
</dbReference>
<organism evidence="11 12">
    <name type="scientific">Pachysolen tannophilus NRRL Y-2460</name>
    <dbReference type="NCBI Taxonomy" id="669874"/>
    <lineage>
        <taxon>Eukaryota</taxon>
        <taxon>Fungi</taxon>
        <taxon>Dikarya</taxon>
        <taxon>Ascomycota</taxon>
        <taxon>Saccharomycotina</taxon>
        <taxon>Pichiomycetes</taxon>
        <taxon>Pachysolenaceae</taxon>
        <taxon>Pachysolen</taxon>
    </lineage>
</organism>
<dbReference type="GO" id="GO:0005634">
    <property type="term" value="C:nucleus"/>
    <property type="evidence" value="ECO:0007669"/>
    <property type="project" value="UniProtKB-SubCell"/>
</dbReference>
<comment type="subcellular location">
    <subcellularLocation>
        <location evidence="2">Nucleus</location>
    </subcellularLocation>
</comment>
<keyword evidence="8" id="KW-0539">Nucleus</keyword>
<evidence type="ECO:0000313" key="12">
    <source>
        <dbReference type="Proteomes" id="UP000094236"/>
    </source>
</evidence>
<evidence type="ECO:0000256" key="7">
    <source>
        <dbReference type="ARBA" id="ARBA00023163"/>
    </source>
</evidence>
<protein>
    <recommendedName>
        <fullName evidence="4">Enhancer of translation termination 1</fullName>
    </recommendedName>
</protein>
<keyword evidence="7" id="KW-0804">Transcription</keyword>
<evidence type="ECO:0000256" key="5">
    <source>
        <dbReference type="ARBA" id="ARBA00022845"/>
    </source>
</evidence>
<proteinExistence type="inferred from homology"/>
<keyword evidence="9" id="KW-0175">Coiled coil</keyword>
<evidence type="ECO:0000256" key="2">
    <source>
        <dbReference type="ARBA" id="ARBA00004123"/>
    </source>
</evidence>
<dbReference type="PANTHER" id="PTHR28290">
    <property type="entry name" value="ENHANCER OF TRANSLATION TERMINATION 1"/>
    <property type="match status" value="1"/>
</dbReference>
<evidence type="ECO:0000256" key="9">
    <source>
        <dbReference type="SAM" id="Coils"/>
    </source>
</evidence>
<dbReference type="PANTHER" id="PTHR28290:SF1">
    <property type="entry name" value="ENHANCER OF TRANSLATION TERMINATION 1"/>
    <property type="match status" value="1"/>
</dbReference>
<dbReference type="GO" id="GO:0006417">
    <property type="term" value="P:regulation of translation"/>
    <property type="evidence" value="ECO:0007669"/>
    <property type="project" value="UniProtKB-KW"/>
</dbReference>
<evidence type="ECO:0000256" key="10">
    <source>
        <dbReference type="SAM" id="MobiDB-lite"/>
    </source>
</evidence>
<dbReference type="AlphaFoldDB" id="A0A1E4TVU4"/>
<feature type="coiled-coil region" evidence="9">
    <location>
        <begin position="256"/>
        <end position="283"/>
    </location>
</feature>
<sequence length="465" mass="52929">MGPKRPLGLGRSSLAKKKQKILSSGASPEVELELKAEAELEAKNETPISSEEVAIADNELTVELEEAVDPTDELSQLRALWFTFLKSERDNELVLNGIIHECDRLLRNTVGTKESSLKSSSNSDKLPAYFHSIYALSLAELAAFNSETDKVKDFFDAALERVQLGFESHPNSSELFLAKSKILLNRIPLEYISKMDLDSQVSGSKNPEVLNLLEDALDSYSKINKNENLKNSYFKECSEILDSLNDLLDIVENFGRNDEGLDSDDEEEEIEEQQQQLEQKLSKKHPLYKLAQKIKDYTLWWRKNTQDLLLQLDFYIKENNLDKIQNEIGENNELILLYREINKKLGQSYLIESEEPSSIYASLTYDNEDDLNEINGLTAENSSKIAQNLIKKAISYLLKAEDPESPQSWVDIAEAQISLGNLFELESDEQENIYKEAEKRLRKANRATHGKYDDILNNLCSNNDD</sequence>
<dbReference type="Proteomes" id="UP000094236">
    <property type="component" value="Unassembled WGS sequence"/>
</dbReference>
<gene>
    <name evidence="11" type="ORF">PACTADRAFT_49297</name>
</gene>
<evidence type="ECO:0000256" key="3">
    <source>
        <dbReference type="ARBA" id="ARBA00007273"/>
    </source>
</evidence>
<evidence type="ECO:0000256" key="1">
    <source>
        <dbReference type="ARBA" id="ARBA00003395"/>
    </source>
</evidence>
<evidence type="ECO:0000256" key="8">
    <source>
        <dbReference type="ARBA" id="ARBA00023242"/>
    </source>
</evidence>
<dbReference type="OrthoDB" id="5598057at2759"/>
<name>A0A1E4TVU4_PACTA</name>
<accession>A0A1E4TVU4</accession>